<keyword evidence="4" id="KW-0966">Cell projection</keyword>
<dbReference type="CDD" id="cd23019">
    <property type="entry name" value="DD_ROP"/>
    <property type="match status" value="1"/>
</dbReference>
<sequence length="415" mass="46291">MPLLEQAISGQEMTIPPRLPTILKQFCKAAIRTQPYDLLKWSSAYFRALADGEEPPVKLRLEYPPPSTASGLTLGFLRVLLRQLGDYNKTLPVEAISRRWDCLCLDRKELNLIMMIGKFRRKCQVKKFLAIAVGLLGSSLRETMIMICELFTHEPDGGSAMVPVTLFMEIYGYLAGLRCDGSERNPSDEDPTEFLVFDESDSSSSSKGHESFDNNVSIDRVYSIASQDTDADVNLDLDLISKDAADSSNINLSPEISGSCSVREDDSNNVDDKISSSNTEESSSDRTLKREEESNPSFSVEASKSLNLKEERKKSSKSGDSRKEASSNGDDDRNSSNKREISLIKERKKIKLVNTRLLTYYPNVPGIGPRLSAEEVASVAIWMSECARLQEGMVGPRNIRHPQCPPLCRQQRTES</sequence>
<evidence type="ECO:0000256" key="1">
    <source>
        <dbReference type="ARBA" id="ARBA00004230"/>
    </source>
</evidence>
<feature type="compositionally biased region" description="Polar residues" evidence="6">
    <location>
        <begin position="248"/>
        <end position="260"/>
    </location>
</feature>
<evidence type="ECO:0008006" key="9">
    <source>
        <dbReference type="Google" id="ProtNLM"/>
    </source>
</evidence>
<feature type="compositionally biased region" description="Acidic residues" evidence="6">
    <location>
        <begin position="188"/>
        <end position="201"/>
    </location>
</feature>
<evidence type="ECO:0000256" key="2">
    <source>
        <dbReference type="ARBA" id="ARBA00022846"/>
    </source>
</evidence>
<dbReference type="PANTHER" id="PTHR14952:SF9">
    <property type="entry name" value="EF-HAND DOMAIN-CONTAINING PROTEIN"/>
    <property type="match status" value="1"/>
</dbReference>
<evidence type="ECO:0000256" key="6">
    <source>
        <dbReference type="SAM" id="MobiDB-lite"/>
    </source>
</evidence>
<proteinExistence type="inferred from homology"/>
<feature type="compositionally biased region" description="Basic and acidic residues" evidence="6">
    <location>
        <begin position="307"/>
        <end position="340"/>
    </location>
</feature>
<feature type="region of interest" description="Disordered" evidence="6">
    <location>
        <begin position="248"/>
        <end position="340"/>
    </location>
</feature>
<feature type="region of interest" description="Disordered" evidence="6">
    <location>
        <begin position="182"/>
        <end position="211"/>
    </location>
</feature>
<reference evidence="7" key="1">
    <citation type="submission" date="2021-08" db="EMBL/GenBank/DDBJ databases">
        <authorList>
            <person name="Misof B."/>
            <person name="Oliver O."/>
            <person name="Podsiadlowski L."/>
            <person name="Donath A."/>
            <person name="Peters R."/>
            <person name="Mayer C."/>
            <person name="Rust J."/>
            <person name="Gunkel S."/>
            <person name="Lesny P."/>
            <person name="Martin S."/>
            <person name="Oeyen J.P."/>
            <person name="Petersen M."/>
            <person name="Panagiotis P."/>
            <person name="Wilbrandt J."/>
            <person name="Tanja T."/>
        </authorList>
    </citation>
    <scope>NUCLEOTIDE SEQUENCE</scope>
    <source>
        <strain evidence="7">GBR_01_08_01A</strain>
        <tissue evidence="7">Thorax + abdomen</tissue>
    </source>
</reference>
<evidence type="ECO:0000256" key="3">
    <source>
        <dbReference type="ARBA" id="ARBA00023069"/>
    </source>
</evidence>
<dbReference type="AlphaFoldDB" id="A0AAD9VW64"/>
<comment type="subcellular location">
    <subcellularLocation>
        <location evidence="1">Cell projection</location>
        <location evidence="1">Cilium</location>
        <location evidence="1">Flagellum</location>
    </subcellularLocation>
</comment>
<dbReference type="Gene3D" id="1.20.890.10">
    <property type="entry name" value="cAMP-dependent protein kinase regulatory subunit, dimerization-anchoring domain"/>
    <property type="match status" value="1"/>
</dbReference>
<evidence type="ECO:0000313" key="8">
    <source>
        <dbReference type="Proteomes" id="UP001258017"/>
    </source>
</evidence>
<keyword evidence="8" id="KW-1185">Reference proteome</keyword>
<feature type="compositionally biased region" description="Basic and acidic residues" evidence="6">
    <location>
        <begin position="283"/>
        <end position="293"/>
    </location>
</feature>
<dbReference type="InterPro" id="IPR047844">
    <property type="entry name" value="ROP_DD"/>
</dbReference>
<comment type="similarity">
    <text evidence="5">Belongs to the ropporin family.</text>
</comment>
<keyword evidence="3" id="KW-0969">Cilium</keyword>
<evidence type="ECO:0000256" key="4">
    <source>
        <dbReference type="ARBA" id="ARBA00023273"/>
    </source>
</evidence>
<dbReference type="PANTHER" id="PTHR14952">
    <property type="entry name" value="ROPPORIN-1-LIKE PROTEIN"/>
    <property type="match status" value="1"/>
</dbReference>
<dbReference type="GO" id="GO:0031514">
    <property type="term" value="C:motile cilium"/>
    <property type="evidence" value="ECO:0007669"/>
    <property type="project" value="UniProtKB-SubCell"/>
</dbReference>
<comment type="caution">
    <text evidence="7">The sequence shown here is derived from an EMBL/GenBank/DDBJ whole genome shotgun (WGS) entry which is preliminary data.</text>
</comment>
<reference evidence="7" key="2">
    <citation type="journal article" date="2023" name="Commun. Biol.">
        <title>Intrasexual cuticular hydrocarbon dimorphism in a wasp sheds light on hydrocarbon biosynthesis genes in Hymenoptera.</title>
        <authorList>
            <person name="Moris V.C."/>
            <person name="Podsiadlowski L."/>
            <person name="Martin S."/>
            <person name="Oeyen J.P."/>
            <person name="Donath A."/>
            <person name="Petersen M."/>
            <person name="Wilbrandt J."/>
            <person name="Misof B."/>
            <person name="Liedtke D."/>
            <person name="Thamm M."/>
            <person name="Scheiner R."/>
            <person name="Schmitt T."/>
            <person name="Niehuis O."/>
        </authorList>
    </citation>
    <scope>NUCLEOTIDE SEQUENCE</scope>
    <source>
        <strain evidence="7">GBR_01_08_01A</strain>
    </source>
</reference>
<evidence type="ECO:0000256" key="5">
    <source>
        <dbReference type="ARBA" id="ARBA00035651"/>
    </source>
</evidence>
<accession>A0AAD9VW64</accession>
<dbReference type="EMBL" id="JAIFRP010000006">
    <property type="protein sequence ID" value="KAK2588200.1"/>
    <property type="molecule type" value="Genomic_DNA"/>
</dbReference>
<evidence type="ECO:0000313" key="7">
    <source>
        <dbReference type="EMBL" id="KAK2588200.1"/>
    </source>
</evidence>
<name>A0AAD9VW64_9HYME</name>
<keyword evidence="2" id="KW-0282">Flagellum</keyword>
<protein>
    <recommendedName>
        <fullName evidence="9">Ropporin-1-like protein</fullName>
    </recommendedName>
</protein>
<organism evidence="7 8">
    <name type="scientific">Odynerus spinipes</name>
    <dbReference type="NCBI Taxonomy" id="1348599"/>
    <lineage>
        <taxon>Eukaryota</taxon>
        <taxon>Metazoa</taxon>
        <taxon>Ecdysozoa</taxon>
        <taxon>Arthropoda</taxon>
        <taxon>Hexapoda</taxon>
        <taxon>Insecta</taxon>
        <taxon>Pterygota</taxon>
        <taxon>Neoptera</taxon>
        <taxon>Endopterygota</taxon>
        <taxon>Hymenoptera</taxon>
        <taxon>Apocrita</taxon>
        <taxon>Aculeata</taxon>
        <taxon>Vespoidea</taxon>
        <taxon>Vespidae</taxon>
        <taxon>Eumeninae</taxon>
        <taxon>Odynerus</taxon>
    </lineage>
</organism>
<dbReference type="SUPFAM" id="SSF47391">
    <property type="entry name" value="Dimerization-anchoring domain of cAMP-dependent PK regulatory subunit"/>
    <property type="match status" value="1"/>
</dbReference>
<feature type="compositionally biased region" description="Basic and acidic residues" evidence="6">
    <location>
        <begin position="262"/>
        <end position="274"/>
    </location>
</feature>
<gene>
    <name evidence="7" type="ORF">KPH14_004237</name>
</gene>
<dbReference type="Proteomes" id="UP001258017">
    <property type="component" value="Unassembled WGS sequence"/>
</dbReference>